<dbReference type="Proteomes" id="UP001139721">
    <property type="component" value="Unassembled WGS sequence"/>
</dbReference>
<name>A0A9X2IE01_9GAMM</name>
<dbReference type="RefSeq" id="WP_250423450.1">
    <property type="nucleotide sequence ID" value="NZ_JAJKBJ010000022.1"/>
</dbReference>
<accession>A0A9X2IE01</accession>
<organism evidence="2 3">
    <name type="scientific">Legionella maioricensis</name>
    <dbReference type="NCBI Taxonomy" id="2896528"/>
    <lineage>
        <taxon>Bacteria</taxon>
        <taxon>Pseudomonadati</taxon>
        <taxon>Pseudomonadota</taxon>
        <taxon>Gammaproteobacteria</taxon>
        <taxon>Legionellales</taxon>
        <taxon>Legionellaceae</taxon>
        <taxon>Legionella</taxon>
    </lineage>
</organism>
<dbReference type="AlphaFoldDB" id="A0A9X2IE01"/>
<proteinExistence type="predicted"/>
<evidence type="ECO:0000313" key="2">
    <source>
        <dbReference type="EMBL" id="MCL9685313.1"/>
    </source>
</evidence>
<comment type="caution">
    <text evidence="2">The sequence shown here is derived from an EMBL/GenBank/DDBJ whole genome shotgun (WGS) entry which is preliminary data.</text>
</comment>
<protein>
    <recommendedName>
        <fullName evidence="4">Outer membrane protein beta-barrel domain-containing protein</fullName>
    </recommendedName>
</protein>
<sequence length="239" mass="26246">MPQVKHFTAVSLVCMSFQALSFSPFNGQFVVQGGGFYSNAGKSQHINIRTLTGDQYTVTQSHDQNGLFGLGYLIPGPRVQRVLMNYGVNVFYLPKINVQGTIIQENEFVNLGYSYGIKQVPVYATAKALIMNHSDQLGLTVDAGIGPNFIKTTFVNEWPINNSNAIPDRAFLGRNNTVLTVMAGAGLRINHVFGKAPLECGYRYFYLGKGSFNKRSAEWLNTLTTGSNYAHAVICSVTV</sequence>
<feature type="signal peptide" evidence="1">
    <location>
        <begin position="1"/>
        <end position="21"/>
    </location>
</feature>
<gene>
    <name evidence="2" type="ORF">LOX96_14515</name>
</gene>
<dbReference type="EMBL" id="JAJKBJ010000022">
    <property type="protein sequence ID" value="MCL9685313.1"/>
    <property type="molecule type" value="Genomic_DNA"/>
</dbReference>
<reference evidence="2" key="1">
    <citation type="submission" date="2021-11" db="EMBL/GenBank/DDBJ databases">
        <title>Legionella maioricencis sp. nov., a new species isolated from hot water samples in Mallorca.</title>
        <authorList>
            <person name="Crespi S."/>
            <person name="Drasar V."/>
            <person name="Salva-Serra F."/>
            <person name="Jaen-Luchoro D."/>
            <person name="Pineiro-Iglesias B."/>
            <person name="Aliaga F."/>
            <person name="Fernandez-Juarez V."/>
            <person name="Coll G."/>
            <person name="Moore E.R.B."/>
            <person name="Bennasar-Figueras A."/>
        </authorList>
    </citation>
    <scope>NUCLEOTIDE SEQUENCE</scope>
    <source>
        <strain evidence="2">HCPI-6</strain>
    </source>
</reference>
<keyword evidence="1" id="KW-0732">Signal</keyword>
<feature type="chain" id="PRO_5040934484" description="Outer membrane protein beta-barrel domain-containing protein" evidence="1">
    <location>
        <begin position="22"/>
        <end position="239"/>
    </location>
</feature>
<evidence type="ECO:0008006" key="4">
    <source>
        <dbReference type="Google" id="ProtNLM"/>
    </source>
</evidence>
<keyword evidence="3" id="KW-1185">Reference proteome</keyword>
<evidence type="ECO:0000313" key="3">
    <source>
        <dbReference type="Proteomes" id="UP001139721"/>
    </source>
</evidence>
<evidence type="ECO:0000256" key="1">
    <source>
        <dbReference type="SAM" id="SignalP"/>
    </source>
</evidence>